<dbReference type="SUPFAM" id="SSF57850">
    <property type="entry name" value="RING/U-box"/>
    <property type="match status" value="1"/>
</dbReference>
<evidence type="ECO:0000259" key="6">
    <source>
        <dbReference type="PROSITE" id="PS50089"/>
    </source>
</evidence>
<dbReference type="PANTHER" id="PTHR45931:SF3">
    <property type="entry name" value="RING ZINC FINGER-CONTAINING PROTEIN"/>
    <property type="match status" value="1"/>
</dbReference>
<keyword evidence="3" id="KW-0862">Zinc</keyword>
<dbReference type="EMBL" id="CAXIEN010000193">
    <property type="protein sequence ID" value="CAL1285622.1"/>
    <property type="molecule type" value="Genomic_DNA"/>
</dbReference>
<keyword evidence="2 4" id="KW-0863">Zinc-finger</keyword>
<protein>
    <recommendedName>
        <fullName evidence="6">RING-type domain-containing protein</fullName>
    </recommendedName>
</protein>
<keyword evidence="8" id="KW-1185">Reference proteome</keyword>
<feature type="compositionally biased region" description="Basic residues" evidence="5">
    <location>
        <begin position="20"/>
        <end position="31"/>
    </location>
</feature>
<reference evidence="7 8" key="1">
    <citation type="submission" date="2024-04" db="EMBL/GenBank/DDBJ databases">
        <authorList>
            <person name="Rising A."/>
            <person name="Reimegard J."/>
            <person name="Sonavane S."/>
            <person name="Akerstrom W."/>
            <person name="Nylinder S."/>
            <person name="Hedman E."/>
            <person name="Kallberg Y."/>
        </authorList>
    </citation>
    <scope>NUCLEOTIDE SEQUENCE [LARGE SCALE GENOMIC DNA]</scope>
</reference>
<dbReference type="PANTHER" id="PTHR45931">
    <property type="entry name" value="SI:CH211-59O9.10"/>
    <property type="match status" value="1"/>
</dbReference>
<gene>
    <name evidence="7" type="ORF">LARSCL_LOCUS13818</name>
</gene>
<accession>A0AAV2ANU0</accession>
<dbReference type="AlphaFoldDB" id="A0AAV2ANU0"/>
<evidence type="ECO:0000256" key="2">
    <source>
        <dbReference type="ARBA" id="ARBA00022771"/>
    </source>
</evidence>
<evidence type="ECO:0000313" key="7">
    <source>
        <dbReference type="EMBL" id="CAL1285622.1"/>
    </source>
</evidence>
<dbReference type="InterPro" id="IPR051834">
    <property type="entry name" value="RING_finger_E3_ligase"/>
</dbReference>
<dbReference type="Proteomes" id="UP001497382">
    <property type="component" value="Unassembled WGS sequence"/>
</dbReference>
<feature type="domain" description="RING-type" evidence="6">
    <location>
        <begin position="45"/>
        <end position="85"/>
    </location>
</feature>
<dbReference type="Gene3D" id="3.30.40.10">
    <property type="entry name" value="Zinc/RING finger domain, C3HC4 (zinc finger)"/>
    <property type="match status" value="1"/>
</dbReference>
<dbReference type="InterPro" id="IPR013083">
    <property type="entry name" value="Znf_RING/FYVE/PHD"/>
</dbReference>
<evidence type="ECO:0000256" key="5">
    <source>
        <dbReference type="SAM" id="MobiDB-lite"/>
    </source>
</evidence>
<sequence>MGRVRKQPTKPLISRQNSASKRKRGRPRKLKLPPPEHAKEKVTKCCVCLDTTRYRKMKSLHCSHSFHEKCINKWMETNKKCPICRMSFGQEKDKKDLNESSGNDQVEEEEIFHVPSGLLNRLMLVMQIFAHFSTISGIENDTE</sequence>
<keyword evidence="1" id="KW-0479">Metal-binding</keyword>
<dbReference type="Pfam" id="PF13639">
    <property type="entry name" value="zf-RING_2"/>
    <property type="match status" value="1"/>
</dbReference>
<name>A0AAV2ANU0_9ARAC</name>
<comment type="caution">
    <text evidence="7">The sequence shown here is derived from an EMBL/GenBank/DDBJ whole genome shotgun (WGS) entry which is preliminary data.</text>
</comment>
<dbReference type="GO" id="GO:0061630">
    <property type="term" value="F:ubiquitin protein ligase activity"/>
    <property type="evidence" value="ECO:0007669"/>
    <property type="project" value="TreeGrafter"/>
</dbReference>
<evidence type="ECO:0000256" key="4">
    <source>
        <dbReference type="PROSITE-ProRule" id="PRU00175"/>
    </source>
</evidence>
<dbReference type="SMART" id="SM00184">
    <property type="entry name" value="RING"/>
    <property type="match status" value="1"/>
</dbReference>
<dbReference type="GO" id="GO:0008270">
    <property type="term" value="F:zinc ion binding"/>
    <property type="evidence" value="ECO:0007669"/>
    <property type="project" value="UniProtKB-KW"/>
</dbReference>
<evidence type="ECO:0000256" key="1">
    <source>
        <dbReference type="ARBA" id="ARBA00022723"/>
    </source>
</evidence>
<dbReference type="GO" id="GO:0006511">
    <property type="term" value="P:ubiquitin-dependent protein catabolic process"/>
    <property type="evidence" value="ECO:0007669"/>
    <property type="project" value="TreeGrafter"/>
</dbReference>
<dbReference type="InterPro" id="IPR001841">
    <property type="entry name" value="Znf_RING"/>
</dbReference>
<proteinExistence type="predicted"/>
<evidence type="ECO:0000256" key="3">
    <source>
        <dbReference type="ARBA" id="ARBA00022833"/>
    </source>
</evidence>
<dbReference type="GO" id="GO:0005634">
    <property type="term" value="C:nucleus"/>
    <property type="evidence" value="ECO:0007669"/>
    <property type="project" value="TreeGrafter"/>
</dbReference>
<evidence type="ECO:0000313" key="8">
    <source>
        <dbReference type="Proteomes" id="UP001497382"/>
    </source>
</evidence>
<dbReference type="PROSITE" id="PS50089">
    <property type="entry name" value="ZF_RING_2"/>
    <property type="match status" value="1"/>
</dbReference>
<feature type="region of interest" description="Disordered" evidence="5">
    <location>
        <begin position="1"/>
        <end position="39"/>
    </location>
</feature>
<organism evidence="7 8">
    <name type="scientific">Larinioides sclopetarius</name>
    <dbReference type="NCBI Taxonomy" id="280406"/>
    <lineage>
        <taxon>Eukaryota</taxon>
        <taxon>Metazoa</taxon>
        <taxon>Ecdysozoa</taxon>
        <taxon>Arthropoda</taxon>
        <taxon>Chelicerata</taxon>
        <taxon>Arachnida</taxon>
        <taxon>Araneae</taxon>
        <taxon>Araneomorphae</taxon>
        <taxon>Entelegynae</taxon>
        <taxon>Araneoidea</taxon>
        <taxon>Araneidae</taxon>
        <taxon>Larinioides</taxon>
    </lineage>
</organism>